<dbReference type="Proteomes" id="UP001497472">
    <property type="component" value="Unassembled WGS sequence"/>
</dbReference>
<feature type="compositionally biased region" description="Polar residues" evidence="1">
    <location>
        <begin position="1"/>
        <end position="18"/>
    </location>
</feature>
<reference evidence="2 3" key="1">
    <citation type="submission" date="2023-11" db="EMBL/GenBank/DDBJ databases">
        <authorList>
            <person name="Okamura Y."/>
        </authorList>
    </citation>
    <scope>NUCLEOTIDE SEQUENCE [LARGE SCALE GENOMIC DNA]</scope>
</reference>
<keyword evidence="3" id="KW-1185">Reference proteome</keyword>
<feature type="region of interest" description="Disordered" evidence="1">
    <location>
        <begin position="1"/>
        <end position="30"/>
    </location>
</feature>
<name>A0AAV1JC13_9NEOP</name>
<accession>A0AAV1JC13</accession>
<protein>
    <submittedName>
        <fullName evidence="2">Uncharacterized protein</fullName>
    </submittedName>
</protein>
<proteinExistence type="predicted"/>
<sequence length="387" mass="44004">MNDQSTESLHSVQATAPVSSDSGDFFSDSSCGEPLASQRIVLDFTPDDAIDTDFVQRKCVAFWDFISQHPDLQNLSTSPDYNVFGNSSSTPSSSYIPERIYTGITEDDKQKTAVSMLELVEEKGLIDRAFEMKLPRSYCSLYIPEYSRDDSIARTQEKVFSGDEKRRNKKHETLKKMCVKLEEWDSAHPRCKPLCKSRRREWKGDVQNTSAELLLERKPKAECFHRWPTKVYPNSPCPLFATTRRVTVKERGYIPQPEVVRICQAPVDDTVDTTYLKLAELAKNLAKLALVKKTSFPKFPVHRITEGILKAAPVPTQISISLESCRFQSAWDAVKARCAFCDCNGCCPCSHSGYDLSDETDTTIQSEMQKFDHRVKLDCQDMKIMYH</sequence>
<comment type="caution">
    <text evidence="2">The sequence shown here is derived from an EMBL/GenBank/DDBJ whole genome shotgun (WGS) entry which is preliminary data.</text>
</comment>
<dbReference type="AlphaFoldDB" id="A0AAV1JC13"/>
<gene>
    <name evidence="2" type="ORF">LNINA_LOCUS6421</name>
</gene>
<evidence type="ECO:0000313" key="2">
    <source>
        <dbReference type="EMBL" id="CAK1546914.1"/>
    </source>
</evidence>
<feature type="compositionally biased region" description="Low complexity" evidence="1">
    <location>
        <begin position="19"/>
        <end position="30"/>
    </location>
</feature>
<dbReference type="EMBL" id="CAVLEF010000009">
    <property type="protein sequence ID" value="CAK1546914.1"/>
    <property type="molecule type" value="Genomic_DNA"/>
</dbReference>
<organism evidence="2 3">
    <name type="scientific">Leptosia nina</name>
    <dbReference type="NCBI Taxonomy" id="320188"/>
    <lineage>
        <taxon>Eukaryota</taxon>
        <taxon>Metazoa</taxon>
        <taxon>Ecdysozoa</taxon>
        <taxon>Arthropoda</taxon>
        <taxon>Hexapoda</taxon>
        <taxon>Insecta</taxon>
        <taxon>Pterygota</taxon>
        <taxon>Neoptera</taxon>
        <taxon>Endopterygota</taxon>
        <taxon>Lepidoptera</taxon>
        <taxon>Glossata</taxon>
        <taxon>Ditrysia</taxon>
        <taxon>Papilionoidea</taxon>
        <taxon>Pieridae</taxon>
        <taxon>Pierinae</taxon>
        <taxon>Leptosia</taxon>
    </lineage>
</organism>
<evidence type="ECO:0000313" key="3">
    <source>
        <dbReference type="Proteomes" id="UP001497472"/>
    </source>
</evidence>
<evidence type="ECO:0000256" key="1">
    <source>
        <dbReference type="SAM" id="MobiDB-lite"/>
    </source>
</evidence>